<feature type="transmembrane region" description="Helical" evidence="1">
    <location>
        <begin position="362"/>
        <end position="386"/>
    </location>
</feature>
<feature type="transmembrane region" description="Helical" evidence="1">
    <location>
        <begin position="71"/>
        <end position="90"/>
    </location>
</feature>
<comment type="caution">
    <text evidence="2">The sequence shown here is derived from an EMBL/GenBank/DDBJ whole genome shotgun (WGS) entry which is preliminary data.</text>
</comment>
<keyword evidence="3" id="KW-1185">Reference proteome</keyword>
<reference evidence="2 3" key="1">
    <citation type="journal article" date="2021" name="ISME Commun">
        <title>Automated analysis of genomic sequences facilitates high-throughput and comprehensive description of bacteria.</title>
        <authorList>
            <person name="Hitch T.C.A."/>
        </authorList>
    </citation>
    <scope>NUCLEOTIDE SEQUENCE [LARGE SCALE GENOMIC DNA]</scope>
    <source>
        <strain evidence="2 3">H2_18</strain>
    </source>
</reference>
<feature type="transmembrane region" description="Helical" evidence="1">
    <location>
        <begin position="416"/>
        <end position="436"/>
    </location>
</feature>
<feature type="transmembrane region" description="Helical" evidence="1">
    <location>
        <begin position="202"/>
        <end position="219"/>
    </location>
</feature>
<feature type="transmembrane region" description="Helical" evidence="1">
    <location>
        <begin position="173"/>
        <end position="195"/>
    </location>
</feature>
<dbReference type="RefSeq" id="WP_059069008.1">
    <property type="nucleotide sequence ID" value="NZ_JAOQJX010000012.1"/>
</dbReference>
<dbReference type="EMBL" id="JAOQJX010000012">
    <property type="protein sequence ID" value="MCU6747766.1"/>
    <property type="molecule type" value="Genomic_DNA"/>
</dbReference>
<accession>A0ABT2TC30</accession>
<sequence length="467" mass="53516">MFILVAAIFGISTVLFKKAAGTLNPGKFNIISYIYYIFMLQSFIGISLVMLGYDEHYTFAYLINKEKSCHIAAIVVWGMAVCFPLFILLFQKIVRFNIKTEYAYYLKRKVETKRNRFFEWGFSFVTLFCMLLLIGFLLKIGYVPIWKLLFASGDFNFALERTRIGQTYFIHPYVTNICILSLIPLLSYISYSYFLTVRTKQWAVISGILFIASIIIKTYKFEKSPVVFYLLVFILIYIYFKGGIKTIYMIAVGIFLGGVLIISYFQTGFAGNILDVYNGPLGRTLFTEVGTLTYCFDLFPHIFGFLGGRSFTPTILKLLGMDESLYLRSAKVTMAFYGSERVYDGSAGVMNTLFTGEAYANWGYIGVCLSVVWVAFIAMLFMYIILKLKKTPSMIALLGVLTVKMGTMLEGGFCDFVYSFDIIFSFFVILVIYICFEKNGKIGKFILEQWTKMEGRVQKCIIQSRRK</sequence>
<keyword evidence="1" id="KW-0472">Membrane</keyword>
<keyword evidence="1" id="KW-1133">Transmembrane helix</keyword>
<dbReference type="Proteomes" id="UP001652394">
    <property type="component" value="Unassembled WGS sequence"/>
</dbReference>
<protein>
    <submittedName>
        <fullName evidence="2">Oligosaccharide repeat unit polymerase</fullName>
    </submittedName>
</protein>
<name>A0ABT2TC30_9FIRM</name>
<evidence type="ECO:0000313" key="2">
    <source>
        <dbReference type="EMBL" id="MCU6747766.1"/>
    </source>
</evidence>
<keyword evidence="1" id="KW-0812">Transmembrane</keyword>
<evidence type="ECO:0000256" key="1">
    <source>
        <dbReference type="SAM" id="Phobius"/>
    </source>
</evidence>
<evidence type="ECO:0000313" key="3">
    <source>
        <dbReference type="Proteomes" id="UP001652394"/>
    </source>
</evidence>
<feature type="transmembrane region" description="Helical" evidence="1">
    <location>
        <begin position="117"/>
        <end position="138"/>
    </location>
</feature>
<feature type="transmembrane region" description="Helical" evidence="1">
    <location>
        <begin position="225"/>
        <end position="240"/>
    </location>
</feature>
<proteinExistence type="predicted"/>
<organism evidence="2 3">
    <name type="scientific">Faecalicatena acetigenes</name>
    <dbReference type="NCBI Taxonomy" id="2981790"/>
    <lineage>
        <taxon>Bacteria</taxon>
        <taxon>Bacillati</taxon>
        <taxon>Bacillota</taxon>
        <taxon>Clostridia</taxon>
        <taxon>Lachnospirales</taxon>
        <taxon>Lachnospiraceae</taxon>
        <taxon>Faecalicatena</taxon>
    </lineage>
</organism>
<feature type="transmembrane region" description="Helical" evidence="1">
    <location>
        <begin position="247"/>
        <end position="265"/>
    </location>
</feature>
<gene>
    <name evidence="2" type="ORF">OCV51_08895</name>
</gene>
<feature type="transmembrane region" description="Helical" evidence="1">
    <location>
        <begin position="33"/>
        <end position="51"/>
    </location>
</feature>